<dbReference type="EMBL" id="CP041614">
    <property type="protein sequence ID" value="QDO84806.1"/>
    <property type="molecule type" value="Genomic_DNA"/>
</dbReference>
<organism evidence="1 2">
    <name type="scientific">Shewanella psychropiezotolerans</name>
    <dbReference type="NCBI Taxonomy" id="2593655"/>
    <lineage>
        <taxon>Bacteria</taxon>
        <taxon>Pseudomonadati</taxon>
        <taxon>Pseudomonadota</taxon>
        <taxon>Gammaproteobacteria</taxon>
        <taxon>Alteromonadales</taxon>
        <taxon>Shewanellaceae</taxon>
        <taxon>Shewanella</taxon>
    </lineage>
</organism>
<dbReference type="RefSeq" id="WP_144047157.1">
    <property type="nucleotide sequence ID" value="NZ_CP041614.1"/>
</dbReference>
<dbReference type="Proteomes" id="UP000315947">
    <property type="component" value="Chromosome"/>
</dbReference>
<evidence type="ECO:0000313" key="1">
    <source>
        <dbReference type="EMBL" id="QDO84806.1"/>
    </source>
</evidence>
<name>A0ABX5X0C3_9GAMM</name>
<reference evidence="1 2" key="1">
    <citation type="submission" date="2019-07" db="EMBL/GenBank/DDBJ databases">
        <title>Shewanella sp. YLB-06 whole genomic sequence.</title>
        <authorList>
            <person name="Yu L."/>
        </authorList>
    </citation>
    <scope>NUCLEOTIDE SEQUENCE [LARGE SCALE GENOMIC DNA]</scope>
    <source>
        <strain evidence="1 2">YLB-06</strain>
    </source>
</reference>
<gene>
    <name evidence="1" type="ORF">FM037_18260</name>
</gene>
<sequence>MIHHLSDIGILGEIKLTDKDVKLSNDFYLKKMITPSIEGIFSSRGKRYYMNLTFDELISDISNYINQYGNTAECHHSRYILLDYILNGLLRIVDTLIINNAKDEVINQVIDKALETAKLIVDYFLGKTLGPLSRLFFDVPDAIKRLQPRVYLEGDNHLLSLLFSMYTPLKTSVLEYCLGAGPVLRFMLLIMTCNSIT</sequence>
<keyword evidence="2" id="KW-1185">Reference proteome</keyword>
<evidence type="ECO:0000313" key="2">
    <source>
        <dbReference type="Proteomes" id="UP000315947"/>
    </source>
</evidence>
<protein>
    <submittedName>
        <fullName evidence="1">Uncharacterized protein</fullName>
    </submittedName>
</protein>
<accession>A0ABX5X0C3</accession>
<proteinExistence type="predicted"/>